<gene>
    <name evidence="2" type="ORF">vir249_00004</name>
</gene>
<dbReference type="Proteomes" id="UP001303695">
    <property type="component" value="Segment"/>
</dbReference>
<keyword evidence="3" id="KW-1185">Reference proteome</keyword>
<dbReference type="RefSeq" id="YP_013605229.1">
    <property type="nucleotide sequence ID" value="NC_133254.1"/>
</dbReference>
<sequence length="71" mass="8022">MKSYKDISRIVTVLSFIAIFIVTNQDFLIGNVPVEYQGLVQLIVLVAGFFVTQFSEEKRVVRAEELVEEAA</sequence>
<evidence type="ECO:0008006" key="4">
    <source>
        <dbReference type="Google" id="ProtNLM"/>
    </source>
</evidence>
<dbReference type="EMBL" id="BK063678">
    <property type="protein sequence ID" value="DBA35449.1"/>
    <property type="molecule type" value="Genomic_DNA"/>
</dbReference>
<accession>A0AA86YF96</accession>
<name>A0AA86YF96_9CAUD</name>
<organism evidence="2 3">
    <name type="scientific">Caudoviricetes sp. vir249</name>
    <dbReference type="NCBI Taxonomy" id="3068355"/>
    <lineage>
        <taxon>Viruses</taxon>
        <taxon>Duplodnaviria</taxon>
        <taxon>Heunggongvirae</taxon>
        <taxon>Uroviricota</taxon>
        <taxon>Caudoviricetes</taxon>
    </lineage>
</organism>
<keyword evidence="1" id="KW-1133">Transmembrane helix</keyword>
<evidence type="ECO:0000256" key="1">
    <source>
        <dbReference type="SAM" id="Phobius"/>
    </source>
</evidence>
<feature type="transmembrane region" description="Helical" evidence="1">
    <location>
        <begin position="7"/>
        <end position="24"/>
    </location>
</feature>
<keyword evidence="1" id="KW-0472">Membrane</keyword>
<keyword evidence="1" id="KW-0812">Transmembrane</keyword>
<proteinExistence type="predicted"/>
<feature type="transmembrane region" description="Helical" evidence="1">
    <location>
        <begin position="36"/>
        <end position="54"/>
    </location>
</feature>
<protein>
    <recommendedName>
        <fullName evidence="4">Holin</fullName>
    </recommendedName>
</protein>
<reference evidence="2 3" key="1">
    <citation type="journal article" date="2023" name="Nat. Microbiol.">
        <title>A compendium of viruses from methanogenic archaea reveals their diversity and adaptations to the gut environment.</title>
        <authorList>
            <person name="Medvedeva S."/>
            <person name="Borrel G."/>
            <person name="Krupovic M."/>
            <person name="Gribaldo S."/>
        </authorList>
    </citation>
    <scope>NUCLEOTIDE SEQUENCE [LARGE SCALE GENOMIC DNA]</scope>
</reference>
<evidence type="ECO:0000313" key="3">
    <source>
        <dbReference type="Proteomes" id="UP001303695"/>
    </source>
</evidence>
<evidence type="ECO:0000313" key="2">
    <source>
        <dbReference type="EMBL" id="DBA35449.1"/>
    </source>
</evidence>
<dbReference type="GeneID" id="300198878"/>